<reference evidence="1 2" key="1">
    <citation type="journal article" date="2024" name="Plant Biotechnol. J.">
        <title>Dendrobium thyrsiflorum genome and its molecular insights into genes involved in important horticultural traits.</title>
        <authorList>
            <person name="Chen B."/>
            <person name="Wang J.Y."/>
            <person name="Zheng P.J."/>
            <person name="Li K.L."/>
            <person name="Liang Y.M."/>
            <person name="Chen X.F."/>
            <person name="Zhang C."/>
            <person name="Zhao X."/>
            <person name="He X."/>
            <person name="Zhang G.Q."/>
            <person name="Liu Z.J."/>
            <person name="Xu Q."/>
        </authorList>
    </citation>
    <scope>NUCLEOTIDE SEQUENCE [LARGE SCALE GENOMIC DNA]</scope>
    <source>
        <strain evidence="1">GZMU011</strain>
    </source>
</reference>
<keyword evidence="2" id="KW-1185">Reference proteome</keyword>
<accession>A0ABD0UT05</accession>
<sequence length="142" mass="15906">MTDPERDFGILYDDQGFIQILQSPFFDVDPEVEHTVNDYIERILETVVMAIEDQLGTVEWRLATSPNGLGWMDPGVNKGDSLGIQGEANLVLAPLVSLDRSRCHHQASIRLIRDGSLILAPLVPLFNKWWVLLNGAEKSHTP</sequence>
<comment type="caution">
    <text evidence="1">The sequence shown here is derived from an EMBL/GenBank/DDBJ whole genome shotgun (WGS) entry which is preliminary data.</text>
</comment>
<proteinExistence type="predicted"/>
<dbReference type="EMBL" id="JANQDX010000011">
    <property type="protein sequence ID" value="KAL0915794.1"/>
    <property type="molecule type" value="Genomic_DNA"/>
</dbReference>
<protein>
    <submittedName>
        <fullName evidence="1">Uncharacterized protein</fullName>
    </submittedName>
</protein>
<dbReference type="AlphaFoldDB" id="A0ABD0UT05"/>
<evidence type="ECO:0000313" key="2">
    <source>
        <dbReference type="Proteomes" id="UP001552299"/>
    </source>
</evidence>
<gene>
    <name evidence="1" type="ORF">M5K25_013250</name>
</gene>
<evidence type="ECO:0000313" key="1">
    <source>
        <dbReference type="EMBL" id="KAL0915794.1"/>
    </source>
</evidence>
<organism evidence="1 2">
    <name type="scientific">Dendrobium thyrsiflorum</name>
    <name type="common">Pinecone-like raceme dendrobium</name>
    <name type="synonym">Orchid</name>
    <dbReference type="NCBI Taxonomy" id="117978"/>
    <lineage>
        <taxon>Eukaryota</taxon>
        <taxon>Viridiplantae</taxon>
        <taxon>Streptophyta</taxon>
        <taxon>Embryophyta</taxon>
        <taxon>Tracheophyta</taxon>
        <taxon>Spermatophyta</taxon>
        <taxon>Magnoliopsida</taxon>
        <taxon>Liliopsida</taxon>
        <taxon>Asparagales</taxon>
        <taxon>Orchidaceae</taxon>
        <taxon>Epidendroideae</taxon>
        <taxon>Malaxideae</taxon>
        <taxon>Dendrobiinae</taxon>
        <taxon>Dendrobium</taxon>
    </lineage>
</organism>
<dbReference type="Proteomes" id="UP001552299">
    <property type="component" value="Unassembled WGS sequence"/>
</dbReference>
<name>A0ABD0UT05_DENTH</name>